<keyword evidence="4 8" id="KW-0812">Transmembrane</keyword>
<dbReference type="NCBIfam" id="TIGR00711">
    <property type="entry name" value="efflux_EmrB"/>
    <property type="match status" value="1"/>
</dbReference>
<feature type="transmembrane region" description="Helical" evidence="8">
    <location>
        <begin position="100"/>
        <end position="121"/>
    </location>
</feature>
<comment type="subcellular location">
    <subcellularLocation>
        <location evidence="1">Cell membrane</location>
        <topology evidence="1">Multi-pass membrane protein</topology>
    </subcellularLocation>
</comment>
<dbReference type="Pfam" id="PF07690">
    <property type="entry name" value="MFS_1"/>
    <property type="match status" value="1"/>
</dbReference>
<keyword evidence="5 8" id="KW-1133">Transmembrane helix</keyword>
<dbReference type="RefSeq" id="WP_183343043.1">
    <property type="nucleotide sequence ID" value="NZ_JACHNU010000003.1"/>
</dbReference>
<dbReference type="Gene3D" id="1.20.1250.20">
    <property type="entry name" value="MFS general substrate transporter like domains"/>
    <property type="match status" value="1"/>
</dbReference>
<dbReference type="InterPro" id="IPR011701">
    <property type="entry name" value="MFS"/>
</dbReference>
<dbReference type="InterPro" id="IPR004638">
    <property type="entry name" value="EmrB-like"/>
</dbReference>
<evidence type="ECO:0000256" key="8">
    <source>
        <dbReference type="SAM" id="Phobius"/>
    </source>
</evidence>
<feature type="transmembrane region" description="Helical" evidence="8">
    <location>
        <begin position="219"/>
        <end position="242"/>
    </location>
</feature>
<feature type="transmembrane region" description="Helical" evidence="8">
    <location>
        <begin position="75"/>
        <end position="94"/>
    </location>
</feature>
<dbReference type="PROSITE" id="PS50850">
    <property type="entry name" value="MFS"/>
    <property type="match status" value="1"/>
</dbReference>
<feature type="transmembrane region" description="Helical" evidence="8">
    <location>
        <begin position="47"/>
        <end position="66"/>
    </location>
</feature>
<proteinExistence type="predicted"/>
<evidence type="ECO:0000256" key="2">
    <source>
        <dbReference type="ARBA" id="ARBA00022448"/>
    </source>
</evidence>
<feature type="compositionally biased region" description="Low complexity" evidence="7">
    <location>
        <begin position="474"/>
        <end position="490"/>
    </location>
</feature>
<dbReference type="SUPFAM" id="SSF103473">
    <property type="entry name" value="MFS general substrate transporter"/>
    <property type="match status" value="1"/>
</dbReference>
<evidence type="ECO:0000256" key="3">
    <source>
        <dbReference type="ARBA" id="ARBA00022475"/>
    </source>
</evidence>
<dbReference type="GO" id="GO:0005886">
    <property type="term" value="C:plasma membrane"/>
    <property type="evidence" value="ECO:0007669"/>
    <property type="project" value="UniProtKB-SubCell"/>
</dbReference>
<evidence type="ECO:0000313" key="11">
    <source>
        <dbReference type="Proteomes" id="UP000585272"/>
    </source>
</evidence>
<dbReference type="PANTHER" id="PTHR42718">
    <property type="entry name" value="MAJOR FACILITATOR SUPERFAMILY MULTIDRUG TRANSPORTER MFSC"/>
    <property type="match status" value="1"/>
</dbReference>
<feature type="transmembrane region" description="Helical" evidence="8">
    <location>
        <begin position="301"/>
        <end position="319"/>
    </location>
</feature>
<evidence type="ECO:0000256" key="5">
    <source>
        <dbReference type="ARBA" id="ARBA00022989"/>
    </source>
</evidence>
<keyword evidence="2" id="KW-0813">Transport</keyword>
<feature type="transmembrane region" description="Helical" evidence="8">
    <location>
        <begin position="326"/>
        <end position="344"/>
    </location>
</feature>
<dbReference type="PRINTS" id="PR01036">
    <property type="entry name" value="TCRTETB"/>
</dbReference>
<dbReference type="CDD" id="cd17321">
    <property type="entry name" value="MFS_MMR_MDR_like"/>
    <property type="match status" value="1"/>
</dbReference>
<feature type="transmembrane region" description="Helical" evidence="8">
    <location>
        <begin position="193"/>
        <end position="213"/>
    </location>
</feature>
<evidence type="ECO:0000256" key="4">
    <source>
        <dbReference type="ARBA" id="ARBA00022692"/>
    </source>
</evidence>
<protein>
    <submittedName>
        <fullName evidence="10">EmrB/QacA subfamily drug resistance transporter</fullName>
    </submittedName>
</protein>
<feature type="transmembrane region" description="Helical" evidence="8">
    <location>
        <begin position="161"/>
        <end position="181"/>
    </location>
</feature>
<gene>
    <name evidence="10" type="ORF">BDZ31_002913</name>
</gene>
<dbReference type="Proteomes" id="UP000585272">
    <property type="component" value="Unassembled WGS sequence"/>
</dbReference>
<evidence type="ECO:0000313" key="10">
    <source>
        <dbReference type="EMBL" id="MBB4663324.1"/>
    </source>
</evidence>
<dbReference type="EMBL" id="JACHNU010000003">
    <property type="protein sequence ID" value="MBB4663324.1"/>
    <property type="molecule type" value="Genomic_DNA"/>
</dbReference>
<accession>A0A840IGX7</accession>
<dbReference type="AlphaFoldDB" id="A0A840IGX7"/>
<dbReference type="GO" id="GO:0022857">
    <property type="term" value="F:transmembrane transporter activity"/>
    <property type="evidence" value="ECO:0007669"/>
    <property type="project" value="InterPro"/>
</dbReference>
<feature type="transmembrane region" description="Helical" evidence="8">
    <location>
        <begin position="430"/>
        <end position="449"/>
    </location>
</feature>
<evidence type="ECO:0000256" key="6">
    <source>
        <dbReference type="ARBA" id="ARBA00023136"/>
    </source>
</evidence>
<evidence type="ECO:0000256" key="7">
    <source>
        <dbReference type="SAM" id="MobiDB-lite"/>
    </source>
</evidence>
<feature type="transmembrane region" description="Helical" evidence="8">
    <location>
        <begin position="263"/>
        <end position="286"/>
    </location>
</feature>
<dbReference type="Gene3D" id="1.20.1720.10">
    <property type="entry name" value="Multidrug resistance protein D"/>
    <property type="match status" value="1"/>
</dbReference>
<feature type="domain" description="Major facilitator superfamily (MFS) profile" evidence="9">
    <location>
        <begin position="9"/>
        <end position="453"/>
    </location>
</feature>
<feature type="region of interest" description="Disordered" evidence="7">
    <location>
        <begin position="474"/>
        <end position="497"/>
    </location>
</feature>
<organism evidence="10 11">
    <name type="scientific">Conexibacter arvalis</name>
    <dbReference type="NCBI Taxonomy" id="912552"/>
    <lineage>
        <taxon>Bacteria</taxon>
        <taxon>Bacillati</taxon>
        <taxon>Actinomycetota</taxon>
        <taxon>Thermoleophilia</taxon>
        <taxon>Solirubrobacterales</taxon>
        <taxon>Conexibacteraceae</taxon>
        <taxon>Conexibacter</taxon>
    </lineage>
</organism>
<comment type="caution">
    <text evidence="10">The sequence shown here is derived from an EMBL/GenBank/DDBJ whole genome shotgun (WGS) entry which is preliminary data.</text>
</comment>
<dbReference type="PANTHER" id="PTHR42718:SF42">
    <property type="entry name" value="EXPORT PROTEIN"/>
    <property type="match status" value="1"/>
</dbReference>
<keyword evidence="11" id="KW-1185">Reference proteome</keyword>
<dbReference type="InterPro" id="IPR020846">
    <property type="entry name" value="MFS_dom"/>
</dbReference>
<feature type="transmembrane region" description="Helical" evidence="8">
    <location>
        <begin position="7"/>
        <end position="27"/>
    </location>
</feature>
<feature type="transmembrane region" description="Helical" evidence="8">
    <location>
        <begin position="133"/>
        <end position="155"/>
    </location>
</feature>
<feature type="transmembrane region" description="Helical" evidence="8">
    <location>
        <begin position="350"/>
        <end position="378"/>
    </location>
</feature>
<keyword evidence="3" id="KW-1003">Cell membrane</keyword>
<name>A0A840IGX7_9ACTN</name>
<evidence type="ECO:0000256" key="1">
    <source>
        <dbReference type="ARBA" id="ARBA00004651"/>
    </source>
</evidence>
<dbReference type="InterPro" id="IPR036259">
    <property type="entry name" value="MFS_trans_sf"/>
</dbReference>
<keyword evidence="6 8" id="KW-0472">Membrane</keyword>
<sequence>MTRSRQIWTSIVTSFALFMVTLDNLVVTTALPSIRVDLDASLASLGWTVNAYTLAFAVLLLPAAAIGDRLGRRRIFAAGLGLFTLASAAAALAPTAEALIAARAVQGAGAAAVMPLSLTLLSEAFPAGKRGLALGIWSGVSGLGVALGPVVGGAVVEGISWHWIFWINVPIGLVLVPLSIRRLTESRGAARRLDLPGLGLAGFGLLGLVFGIVKAEDYGWTSATVLGTTIGGLLLLAAFVAWELRAPEPMLPMRFFKSRAFSATSGVSLTMYFGVFGSIFLLAQFFQTAQEYTPLEAGLRTLPWTGTTMLVAPIAGILSDRIGSRPLMAAGLALQAGALAWLAAVSTPEVAYSALLAPFVMAGAGMALVFAPAANAVLSSVRTSEAGQASGATNTIREVGGALGVSVLSTVFAGAGSYASPQAFTDGLTAALWVGAAVLAAGVLSALLVPGHRSQAETAARLAAADRAAAREAAPAVADAAPARPAVPATSGAATAS</sequence>
<feature type="transmembrane region" description="Helical" evidence="8">
    <location>
        <begin position="399"/>
        <end position="418"/>
    </location>
</feature>
<evidence type="ECO:0000259" key="9">
    <source>
        <dbReference type="PROSITE" id="PS50850"/>
    </source>
</evidence>
<reference evidence="10 11" key="1">
    <citation type="submission" date="2020-08" db="EMBL/GenBank/DDBJ databases">
        <title>Genomic Encyclopedia of Archaeal and Bacterial Type Strains, Phase II (KMG-II): from individual species to whole genera.</title>
        <authorList>
            <person name="Goeker M."/>
        </authorList>
    </citation>
    <scope>NUCLEOTIDE SEQUENCE [LARGE SCALE GENOMIC DNA]</scope>
    <source>
        <strain evidence="10 11">DSM 23288</strain>
    </source>
</reference>